<evidence type="ECO:0000256" key="1">
    <source>
        <dbReference type="SAM" id="MobiDB-lite"/>
    </source>
</evidence>
<protein>
    <submittedName>
        <fullName evidence="2">Uncharacterized protein</fullName>
    </submittedName>
</protein>
<dbReference type="Proteomes" id="UP000008181">
    <property type="component" value="Chromosome 3"/>
</dbReference>
<organism evidence="2 3">
    <name type="scientific">Thermothielavioides terrestris (strain ATCC 38088 / NRRL 8126)</name>
    <name type="common">Thielavia terrestris</name>
    <dbReference type="NCBI Taxonomy" id="578455"/>
    <lineage>
        <taxon>Eukaryota</taxon>
        <taxon>Fungi</taxon>
        <taxon>Dikarya</taxon>
        <taxon>Ascomycota</taxon>
        <taxon>Pezizomycotina</taxon>
        <taxon>Sordariomycetes</taxon>
        <taxon>Sordariomycetidae</taxon>
        <taxon>Sordariales</taxon>
        <taxon>Chaetomiaceae</taxon>
        <taxon>Thermothielavioides</taxon>
        <taxon>Thermothielavioides terrestris</taxon>
    </lineage>
</organism>
<accession>G2R5V1</accession>
<dbReference type="RefSeq" id="XP_003653876.1">
    <property type="nucleotide sequence ID" value="XM_003653828.1"/>
</dbReference>
<feature type="compositionally biased region" description="Basic and acidic residues" evidence="1">
    <location>
        <begin position="11"/>
        <end position="30"/>
    </location>
</feature>
<dbReference type="AlphaFoldDB" id="G2R5V1"/>
<evidence type="ECO:0000313" key="3">
    <source>
        <dbReference type="Proteomes" id="UP000008181"/>
    </source>
</evidence>
<reference evidence="2 3" key="1">
    <citation type="journal article" date="2011" name="Nat. Biotechnol.">
        <title>Comparative genomic analysis of the thermophilic biomass-degrading fungi Myceliophthora thermophila and Thielavia terrestris.</title>
        <authorList>
            <person name="Berka R.M."/>
            <person name="Grigoriev I.V."/>
            <person name="Otillar R."/>
            <person name="Salamov A."/>
            <person name="Grimwood J."/>
            <person name="Reid I."/>
            <person name="Ishmael N."/>
            <person name="John T."/>
            <person name="Darmond C."/>
            <person name="Moisan M.-C."/>
            <person name="Henrissat B."/>
            <person name="Coutinho P.M."/>
            <person name="Lombard V."/>
            <person name="Natvig D.O."/>
            <person name="Lindquist E."/>
            <person name="Schmutz J."/>
            <person name="Lucas S."/>
            <person name="Harris P."/>
            <person name="Powlowski J."/>
            <person name="Bellemare A."/>
            <person name="Taylor D."/>
            <person name="Butler G."/>
            <person name="de Vries R.P."/>
            <person name="Allijn I.E."/>
            <person name="van den Brink J."/>
            <person name="Ushinsky S."/>
            <person name="Storms R."/>
            <person name="Powell A.J."/>
            <person name="Paulsen I.T."/>
            <person name="Elbourne L.D.H."/>
            <person name="Baker S.E."/>
            <person name="Magnuson J."/>
            <person name="LaBoissiere S."/>
            <person name="Clutterbuck A.J."/>
            <person name="Martinez D."/>
            <person name="Wogulis M."/>
            <person name="de Leon A.L."/>
            <person name="Rey M.W."/>
            <person name="Tsang A."/>
        </authorList>
    </citation>
    <scope>NUCLEOTIDE SEQUENCE [LARGE SCALE GENOMIC DNA]</scope>
    <source>
        <strain evidence="3">ATCC 38088 / NRRL 8126</strain>
    </source>
</reference>
<evidence type="ECO:0000313" key="2">
    <source>
        <dbReference type="EMBL" id="AEO67540.1"/>
    </source>
</evidence>
<feature type="region of interest" description="Disordered" evidence="1">
    <location>
        <begin position="1"/>
        <end position="33"/>
    </location>
</feature>
<proteinExistence type="predicted"/>
<dbReference type="HOGENOM" id="CLU_2924345_0_0_1"/>
<sequence length="61" mass="6729">MLPKPRIPSPRKKESTKPREQMPERIEDPQLHTVSQVPVVNPASKVPTYVGDGGRCPHSGS</sequence>
<gene>
    <name evidence="2" type="ORF">THITE_2116430</name>
</gene>
<dbReference type="EMBL" id="CP003011">
    <property type="protein sequence ID" value="AEO67540.1"/>
    <property type="molecule type" value="Genomic_DNA"/>
</dbReference>
<dbReference type="KEGG" id="ttt:THITE_2116430"/>
<keyword evidence="3" id="KW-1185">Reference proteome</keyword>
<name>G2R5V1_THETT</name>
<dbReference type="GeneID" id="11515976"/>